<sequence>MNDLPPDPEGVDQFVIYGAYGEIMHKFQILEMVLWGFLARSFKSGTTLDQGMAQVERWNATTFGQMWRGLRTQEHWPDDVVVECDQAVMARNYLAHHYLREYFLVTPSQANRETAGVQLTRIADRLDTLLDRLEQHGRSIGVPDVNDLDEQTRQEIEALRPTTWLPGPNP</sequence>
<name>H8G7E7_9PSEU</name>
<reference evidence="1 2" key="1">
    <citation type="journal article" date="2012" name="Stand. Genomic Sci.">
        <title>Genome sequence of the soil bacterium Saccharomonospora azurea type strain (NA-128(T)).</title>
        <authorList>
            <person name="Klenk H.P."/>
            <person name="Held B."/>
            <person name="Lucas S."/>
            <person name="Lapidus A."/>
            <person name="Copeland A."/>
            <person name="Hammon N."/>
            <person name="Pitluck S."/>
            <person name="Goodwin L.A."/>
            <person name="Han C."/>
            <person name="Tapia R."/>
            <person name="Brambilla E.M."/>
            <person name="Potter G."/>
            <person name="Land M."/>
            <person name="Ivanova N."/>
            <person name="Rohde M."/>
            <person name="Goker M."/>
            <person name="Detter J.C."/>
            <person name="Kyrpides N.C."/>
            <person name="Woyke T."/>
        </authorList>
    </citation>
    <scope>NUCLEOTIDE SEQUENCE [LARGE SCALE GENOMIC DNA]</scope>
    <source>
        <strain evidence="1 2">NA-128</strain>
    </source>
</reference>
<dbReference type="RefSeq" id="WP_005441871.1">
    <property type="nucleotide sequence ID" value="NZ_CM001466.1"/>
</dbReference>
<gene>
    <name evidence="1" type="ORF">SacazDRAFT_02438</name>
</gene>
<dbReference type="EMBL" id="CM001466">
    <property type="protein sequence ID" value="EHY89342.1"/>
    <property type="molecule type" value="Genomic_DNA"/>
</dbReference>
<dbReference type="AlphaFoldDB" id="H8G7E7"/>
<organism evidence="1 2">
    <name type="scientific">Saccharomonospora azurea NA-128</name>
    <dbReference type="NCBI Taxonomy" id="882081"/>
    <lineage>
        <taxon>Bacteria</taxon>
        <taxon>Bacillati</taxon>
        <taxon>Actinomycetota</taxon>
        <taxon>Actinomycetes</taxon>
        <taxon>Pseudonocardiales</taxon>
        <taxon>Pseudonocardiaceae</taxon>
        <taxon>Saccharomonospora</taxon>
    </lineage>
</organism>
<protein>
    <submittedName>
        <fullName evidence="1">Uncharacterized protein</fullName>
    </submittedName>
</protein>
<proteinExistence type="predicted"/>
<evidence type="ECO:0000313" key="2">
    <source>
        <dbReference type="Proteomes" id="UP000004705"/>
    </source>
</evidence>
<dbReference type="HOGENOM" id="CLU_1569552_0_0_11"/>
<dbReference type="Proteomes" id="UP000004705">
    <property type="component" value="Chromosome"/>
</dbReference>
<evidence type="ECO:0000313" key="1">
    <source>
        <dbReference type="EMBL" id="EHY89342.1"/>
    </source>
</evidence>
<keyword evidence="2" id="KW-1185">Reference proteome</keyword>
<accession>H8G7E7</accession>